<keyword evidence="1" id="KW-1133">Transmembrane helix</keyword>
<keyword evidence="1" id="KW-0812">Transmembrane</keyword>
<dbReference type="InterPro" id="IPR007658">
    <property type="entry name" value="DUF594"/>
</dbReference>
<dbReference type="HOGENOM" id="CLU_008762_2_1_1"/>
<sequence>MVVETIRGIFKQDESTGTIGVEFWVVVTMVTLRLKFAVGAIAPLYYSLRPLNNAGRAILLLNYSLVHYTLGLMQLSSSDEKPDDFFQVWAVLLVTLQYSVRIGIPYRKSKDMSLIDLLMSLWAANLIRSQTVLSLKIPLWFIWSVNALRIIAFFISSNSAFDIHTNNMRLVSNYMRYEHELGNPEDVDPATMAGYRYLVLGEGKQEMKVEPPVFKLELDVTNPDEMVTVERVWSLRGSRFLGGGGVDQDNRLKDVCLSFALYKLLRRRFGNLPIHEARQPKTKRLVFDYILQRGSKNYERAFRVTEVELRFLRDFHYSKHAIMFAKGFPGWRMLLAGSLVSAVMYLGFVVHRLSKSPDTDSKLFVTYCIIVLVVIKEVWEIAIYVLSQWTKVLVLCKYVKDSRLRHPLFECALGFFCRLITNAKWNQRIGQYNILVDVLQERSVLFAYRHLKGRFLPVKIKLQGEVKSALFESFSALRNANDNDLESYFPLAFRTNQQDIVSDISWAGDELEADTHRILVWHIATCLCEINLSDQASARTIYSFGIITRPLVKKTAIIADDLWEHYIAAVTLSNHCAYLVTQSLVPDNGLVMNKVYEVVQKEASSAISGCKSMADIYRNLTRMARTPDGSEGRSIVKMGAQLAEQLRLAYGDDEQVALWRDLSRFWRGFLLHLAASTKAAKHDVHLRGPGELTTHLWALLSHAGFLGSGSHGEQMLDPADLNDVLYIPAI</sequence>
<feature type="transmembrane region" description="Helical" evidence="1">
    <location>
        <begin position="333"/>
        <end position="351"/>
    </location>
</feature>
<dbReference type="AlphaFoldDB" id="A0A0E0RAY5"/>
<keyword evidence="4" id="KW-1185">Reference proteome</keyword>
<dbReference type="Gramene" id="ORUFI11G21380.1">
    <property type="protein sequence ID" value="ORUFI11G21380.1"/>
    <property type="gene ID" value="ORUFI11G21380"/>
</dbReference>
<keyword evidence="1" id="KW-0472">Membrane</keyword>
<dbReference type="eggNOG" id="ENOG502QSWW">
    <property type="taxonomic scope" value="Eukaryota"/>
</dbReference>
<dbReference type="Pfam" id="PF04578">
    <property type="entry name" value="DUF594"/>
    <property type="match status" value="1"/>
</dbReference>
<dbReference type="PANTHER" id="PTHR31325">
    <property type="entry name" value="OS01G0798800 PROTEIN-RELATED"/>
    <property type="match status" value="1"/>
</dbReference>
<organism evidence="3 4">
    <name type="scientific">Oryza rufipogon</name>
    <name type="common">Brownbeard rice</name>
    <name type="synonym">Asian wild rice</name>
    <dbReference type="NCBI Taxonomy" id="4529"/>
    <lineage>
        <taxon>Eukaryota</taxon>
        <taxon>Viridiplantae</taxon>
        <taxon>Streptophyta</taxon>
        <taxon>Embryophyta</taxon>
        <taxon>Tracheophyta</taxon>
        <taxon>Spermatophyta</taxon>
        <taxon>Magnoliopsida</taxon>
        <taxon>Liliopsida</taxon>
        <taxon>Poales</taxon>
        <taxon>Poaceae</taxon>
        <taxon>BOP clade</taxon>
        <taxon>Oryzoideae</taxon>
        <taxon>Oryzeae</taxon>
        <taxon>Oryzinae</taxon>
        <taxon>Oryza</taxon>
    </lineage>
</organism>
<reference evidence="4" key="1">
    <citation type="submission" date="2013-06" db="EMBL/GenBank/DDBJ databases">
        <authorList>
            <person name="Zhao Q."/>
        </authorList>
    </citation>
    <scope>NUCLEOTIDE SEQUENCE</scope>
    <source>
        <strain evidence="4">cv. W1943</strain>
    </source>
</reference>
<name>A0A0E0RAY5_ORYRU</name>
<dbReference type="EnsemblPlants" id="ORUFI11G21380.1">
    <property type="protein sequence ID" value="ORUFI11G21380.1"/>
    <property type="gene ID" value="ORUFI11G21380"/>
</dbReference>
<feature type="transmembrane region" description="Helical" evidence="1">
    <location>
        <begin position="363"/>
        <end position="386"/>
    </location>
</feature>
<dbReference type="InterPro" id="IPR025315">
    <property type="entry name" value="DUF4220"/>
</dbReference>
<evidence type="ECO:0000313" key="4">
    <source>
        <dbReference type="Proteomes" id="UP000008022"/>
    </source>
</evidence>
<dbReference type="STRING" id="4529.A0A0E0RAY5"/>
<reference evidence="3" key="2">
    <citation type="submission" date="2015-06" db="UniProtKB">
        <authorList>
            <consortium name="EnsemblPlants"/>
        </authorList>
    </citation>
    <scope>IDENTIFICATION</scope>
</reference>
<dbReference type="OMA" id="VEADTHR"/>
<feature type="domain" description="DUF4220" evidence="2">
    <location>
        <begin position="59"/>
        <end position="435"/>
    </location>
</feature>
<dbReference type="Pfam" id="PF13968">
    <property type="entry name" value="DUF4220"/>
    <property type="match status" value="1"/>
</dbReference>
<dbReference type="Proteomes" id="UP000008022">
    <property type="component" value="Unassembled WGS sequence"/>
</dbReference>
<accession>A0A0E0RAY5</accession>
<proteinExistence type="predicted"/>
<evidence type="ECO:0000259" key="2">
    <source>
        <dbReference type="Pfam" id="PF13968"/>
    </source>
</evidence>
<evidence type="ECO:0000256" key="1">
    <source>
        <dbReference type="SAM" id="Phobius"/>
    </source>
</evidence>
<evidence type="ECO:0000313" key="3">
    <source>
        <dbReference type="EnsemblPlants" id="ORUFI11G21380.1"/>
    </source>
</evidence>
<protein>
    <recommendedName>
        <fullName evidence="2">DUF4220 domain-containing protein</fullName>
    </recommendedName>
</protein>